<protein>
    <submittedName>
        <fullName evidence="1">Uncharacterized protein</fullName>
    </submittedName>
</protein>
<sequence>MSMVHHMKLNQQVLIPKLQPRNLIICIKGIERTL</sequence>
<dbReference type="EMBL" id="GGEC01063275">
    <property type="protein sequence ID" value="MBX43759.1"/>
    <property type="molecule type" value="Transcribed_RNA"/>
</dbReference>
<accession>A0A2P2NMQ3</accession>
<proteinExistence type="predicted"/>
<reference evidence="1" key="1">
    <citation type="submission" date="2018-02" db="EMBL/GenBank/DDBJ databases">
        <title>Rhizophora mucronata_Transcriptome.</title>
        <authorList>
            <person name="Meera S.P."/>
            <person name="Sreeshan A."/>
            <person name="Augustine A."/>
        </authorList>
    </citation>
    <scope>NUCLEOTIDE SEQUENCE</scope>
    <source>
        <tissue evidence="1">Leaf</tissue>
    </source>
</reference>
<name>A0A2P2NMQ3_RHIMU</name>
<dbReference type="AlphaFoldDB" id="A0A2P2NMQ3"/>
<organism evidence="1">
    <name type="scientific">Rhizophora mucronata</name>
    <name type="common">Asiatic mangrove</name>
    <dbReference type="NCBI Taxonomy" id="61149"/>
    <lineage>
        <taxon>Eukaryota</taxon>
        <taxon>Viridiplantae</taxon>
        <taxon>Streptophyta</taxon>
        <taxon>Embryophyta</taxon>
        <taxon>Tracheophyta</taxon>
        <taxon>Spermatophyta</taxon>
        <taxon>Magnoliopsida</taxon>
        <taxon>eudicotyledons</taxon>
        <taxon>Gunneridae</taxon>
        <taxon>Pentapetalae</taxon>
        <taxon>rosids</taxon>
        <taxon>fabids</taxon>
        <taxon>Malpighiales</taxon>
        <taxon>Rhizophoraceae</taxon>
        <taxon>Rhizophora</taxon>
    </lineage>
</organism>
<evidence type="ECO:0000313" key="1">
    <source>
        <dbReference type="EMBL" id="MBX43759.1"/>
    </source>
</evidence>